<feature type="domain" description="Activator of Hsp90 ATPase AHSA1-like N-terminal" evidence="2">
    <location>
        <begin position="30"/>
        <end position="79"/>
    </location>
</feature>
<dbReference type="PANTHER" id="PTHR13009:SF22">
    <property type="entry name" value="LD43819P"/>
    <property type="match status" value="1"/>
</dbReference>
<dbReference type="GeneID" id="17254229"/>
<protein>
    <recommendedName>
        <fullName evidence="2">Activator of Hsp90 ATPase AHSA1-like N-terminal domain-containing protein</fullName>
    </recommendedName>
</protein>
<dbReference type="Proteomes" id="UP000013827">
    <property type="component" value="Unassembled WGS sequence"/>
</dbReference>
<dbReference type="Pfam" id="PF09229">
    <property type="entry name" value="Aha1_N"/>
    <property type="match status" value="1"/>
</dbReference>
<dbReference type="AlphaFoldDB" id="A0A0D3I9Z2"/>
<dbReference type="InterPro" id="IPR015310">
    <property type="entry name" value="AHSA1-like_N"/>
</dbReference>
<dbReference type="PaxDb" id="2903-EOD08077"/>
<organism evidence="3 4">
    <name type="scientific">Emiliania huxleyi (strain CCMP1516)</name>
    <dbReference type="NCBI Taxonomy" id="280463"/>
    <lineage>
        <taxon>Eukaryota</taxon>
        <taxon>Haptista</taxon>
        <taxon>Haptophyta</taxon>
        <taxon>Prymnesiophyceae</taxon>
        <taxon>Isochrysidales</taxon>
        <taxon>Noelaerhabdaceae</taxon>
        <taxon>Emiliania</taxon>
    </lineage>
</organism>
<dbReference type="GO" id="GO:0005829">
    <property type="term" value="C:cytosol"/>
    <property type="evidence" value="ECO:0007669"/>
    <property type="project" value="TreeGrafter"/>
</dbReference>
<dbReference type="GO" id="GO:0051087">
    <property type="term" value="F:protein-folding chaperone binding"/>
    <property type="evidence" value="ECO:0007669"/>
    <property type="project" value="InterPro"/>
</dbReference>
<evidence type="ECO:0000313" key="4">
    <source>
        <dbReference type="Proteomes" id="UP000013827"/>
    </source>
</evidence>
<evidence type="ECO:0000259" key="2">
    <source>
        <dbReference type="Pfam" id="PF09229"/>
    </source>
</evidence>
<evidence type="ECO:0000256" key="1">
    <source>
        <dbReference type="ARBA" id="ARBA00006817"/>
    </source>
</evidence>
<reference evidence="4" key="1">
    <citation type="journal article" date="2013" name="Nature">
        <title>Pan genome of the phytoplankton Emiliania underpins its global distribution.</title>
        <authorList>
            <person name="Read B.A."/>
            <person name="Kegel J."/>
            <person name="Klute M.J."/>
            <person name="Kuo A."/>
            <person name="Lefebvre S.C."/>
            <person name="Maumus F."/>
            <person name="Mayer C."/>
            <person name="Miller J."/>
            <person name="Monier A."/>
            <person name="Salamov A."/>
            <person name="Young J."/>
            <person name="Aguilar M."/>
            <person name="Claverie J.M."/>
            <person name="Frickenhaus S."/>
            <person name="Gonzalez K."/>
            <person name="Herman E.K."/>
            <person name="Lin Y.C."/>
            <person name="Napier J."/>
            <person name="Ogata H."/>
            <person name="Sarno A.F."/>
            <person name="Shmutz J."/>
            <person name="Schroeder D."/>
            <person name="de Vargas C."/>
            <person name="Verret F."/>
            <person name="von Dassow P."/>
            <person name="Valentin K."/>
            <person name="Van de Peer Y."/>
            <person name="Wheeler G."/>
            <person name="Dacks J.B."/>
            <person name="Delwiche C.F."/>
            <person name="Dyhrman S.T."/>
            <person name="Glockner G."/>
            <person name="John U."/>
            <person name="Richards T."/>
            <person name="Worden A.Z."/>
            <person name="Zhang X."/>
            <person name="Grigoriev I.V."/>
            <person name="Allen A.E."/>
            <person name="Bidle K."/>
            <person name="Borodovsky M."/>
            <person name="Bowler C."/>
            <person name="Brownlee C."/>
            <person name="Cock J.M."/>
            <person name="Elias M."/>
            <person name="Gladyshev V.N."/>
            <person name="Groth M."/>
            <person name="Guda C."/>
            <person name="Hadaegh A."/>
            <person name="Iglesias-Rodriguez M.D."/>
            <person name="Jenkins J."/>
            <person name="Jones B.M."/>
            <person name="Lawson T."/>
            <person name="Leese F."/>
            <person name="Lindquist E."/>
            <person name="Lobanov A."/>
            <person name="Lomsadze A."/>
            <person name="Malik S.B."/>
            <person name="Marsh M.E."/>
            <person name="Mackinder L."/>
            <person name="Mock T."/>
            <person name="Mueller-Roeber B."/>
            <person name="Pagarete A."/>
            <person name="Parker M."/>
            <person name="Probert I."/>
            <person name="Quesneville H."/>
            <person name="Raines C."/>
            <person name="Rensing S.A."/>
            <person name="Riano-Pachon D.M."/>
            <person name="Richier S."/>
            <person name="Rokitta S."/>
            <person name="Shiraiwa Y."/>
            <person name="Soanes D.M."/>
            <person name="van der Giezen M."/>
            <person name="Wahlund T.M."/>
            <person name="Williams B."/>
            <person name="Wilson W."/>
            <person name="Wolfe G."/>
            <person name="Wurch L.L."/>
        </authorList>
    </citation>
    <scope>NUCLEOTIDE SEQUENCE</scope>
</reference>
<name>A0A0D3I9Z2_EMIH1</name>
<sequence length="138" mass="15424">MAKLGEGDDRWIVKEREDGRNVNNWHWSETSYTEWAREKLGARFEGVAIGDGTRSAGKLLSLETMKGDVTVQSRKQKRFPLCAARVAGRALLVHSTDRLAPSLLPGVPEDERERTERGWKGMLFEPMNAMLGGRVIGA</sequence>
<comment type="similarity">
    <text evidence="1">Belongs to the AHA1 family.</text>
</comment>
<dbReference type="STRING" id="2903.R1BFI5"/>
<evidence type="ECO:0000313" key="3">
    <source>
        <dbReference type="EnsemblProtists" id="EOD08077"/>
    </source>
</evidence>
<dbReference type="KEGG" id="ehx:EMIHUDRAFT_471104"/>
<dbReference type="GO" id="GO:0006457">
    <property type="term" value="P:protein folding"/>
    <property type="evidence" value="ECO:0007669"/>
    <property type="project" value="TreeGrafter"/>
</dbReference>
<keyword evidence="4" id="KW-1185">Reference proteome</keyword>
<dbReference type="PANTHER" id="PTHR13009">
    <property type="entry name" value="HEAT SHOCK PROTEIN 90 HSP90 CO-CHAPERONE AHA-1"/>
    <property type="match status" value="1"/>
</dbReference>
<proteinExistence type="inferred from homology"/>
<dbReference type="RefSeq" id="XP_005760506.1">
    <property type="nucleotide sequence ID" value="XM_005760449.1"/>
</dbReference>
<dbReference type="HOGENOM" id="CLU_1859024_0_0_1"/>
<dbReference type="InterPro" id="IPR036338">
    <property type="entry name" value="Aha1"/>
</dbReference>
<dbReference type="eggNOG" id="KOG2936">
    <property type="taxonomic scope" value="Eukaryota"/>
</dbReference>
<reference evidence="3" key="2">
    <citation type="submission" date="2024-10" db="UniProtKB">
        <authorList>
            <consortium name="EnsemblProtists"/>
        </authorList>
    </citation>
    <scope>IDENTIFICATION</scope>
</reference>
<dbReference type="EnsemblProtists" id="EOD08077">
    <property type="protein sequence ID" value="EOD08077"/>
    <property type="gene ID" value="EMIHUDRAFT_471104"/>
</dbReference>
<dbReference type="SUPFAM" id="SSF103111">
    <property type="entry name" value="Activator of Hsp90 ATPase, Aha1"/>
    <property type="match status" value="1"/>
</dbReference>
<dbReference type="GO" id="GO:0001671">
    <property type="term" value="F:ATPase activator activity"/>
    <property type="evidence" value="ECO:0007669"/>
    <property type="project" value="InterPro"/>
</dbReference>
<dbReference type="Gene3D" id="3.15.10.20">
    <property type="entry name" value="Activator of Hsp90 ATPase Aha1, N-terminal domain"/>
    <property type="match status" value="1"/>
</dbReference>
<accession>A0A0D3I9Z2</accession>